<comment type="caution">
    <text evidence="1">The sequence shown here is derived from an EMBL/GenBank/DDBJ whole genome shotgun (WGS) entry which is preliminary data.</text>
</comment>
<reference evidence="1 2" key="1">
    <citation type="submission" date="2018-06" db="EMBL/GenBank/DDBJ databases">
        <title>Genomic Encyclopedia of Type Strains, Phase IV (KMG-IV): sequencing the most valuable type-strain genomes for metagenomic binning, comparative biology and taxonomic classification.</title>
        <authorList>
            <person name="Goeker M."/>
        </authorList>
    </citation>
    <scope>NUCLEOTIDE SEQUENCE [LARGE SCALE GENOMIC DNA]</scope>
    <source>
        <strain evidence="1 2">DSM 22112</strain>
    </source>
</reference>
<evidence type="ECO:0000313" key="2">
    <source>
        <dbReference type="Proteomes" id="UP000253490"/>
    </source>
</evidence>
<organism evidence="1 2">
    <name type="scientific">Alkalibaculum bacchi</name>
    <dbReference type="NCBI Taxonomy" id="645887"/>
    <lineage>
        <taxon>Bacteria</taxon>
        <taxon>Bacillati</taxon>
        <taxon>Bacillota</taxon>
        <taxon>Clostridia</taxon>
        <taxon>Eubacteriales</taxon>
        <taxon>Eubacteriaceae</taxon>
        <taxon>Alkalibaculum</taxon>
    </lineage>
</organism>
<name>A0A366HX86_9FIRM</name>
<dbReference type="Gene3D" id="1.10.3210.10">
    <property type="entry name" value="Hypothetical protein af1432"/>
    <property type="match status" value="1"/>
</dbReference>
<dbReference type="Proteomes" id="UP000253490">
    <property type="component" value="Unassembled WGS sequence"/>
</dbReference>
<keyword evidence="2" id="KW-1185">Reference proteome</keyword>
<dbReference type="SUPFAM" id="SSF109604">
    <property type="entry name" value="HD-domain/PDEase-like"/>
    <property type="match status" value="1"/>
</dbReference>
<sequence length="164" mass="19370">MIDYFFSKIIDYKDVDEYKTCVVDLLEHEAVCSMKDYIQHSDISCFEHSLTVSYYSYCICKNWGLDYRSAARGGLLHDLFLYDWHTTKTEGLHGFTHPYTALKNADNLFELNEREKDIIVKHMWPLTIKLPKFRESFVVTMVDKWCAVMEISTRKKMCVVLDLI</sequence>
<proteinExistence type="predicted"/>
<evidence type="ECO:0008006" key="3">
    <source>
        <dbReference type="Google" id="ProtNLM"/>
    </source>
</evidence>
<dbReference type="OrthoDB" id="360187at2"/>
<protein>
    <recommendedName>
        <fullName evidence="3">HD family phosphohydrolase</fullName>
    </recommendedName>
</protein>
<accession>A0A366HX86</accession>
<dbReference type="EMBL" id="QNRX01000024">
    <property type="protein sequence ID" value="RBP58206.1"/>
    <property type="molecule type" value="Genomic_DNA"/>
</dbReference>
<evidence type="ECO:0000313" key="1">
    <source>
        <dbReference type="EMBL" id="RBP58206.1"/>
    </source>
</evidence>
<gene>
    <name evidence="1" type="ORF">DES36_1242</name>
</gene>
<dbReference type="RefSeq" id="WP_113921719.1">
    <property type="nucleotide sequence ID" value="NZ_QNRX01000024.1"/>
</dbReference>
<dbReference type="AlphaFoldDB" id="A0A366HX86"/>